<organism evidence="3">
    <name type="scientific">Zea mays</name>
    <name type="common">Maize</name>
    <dbReference type="NCBI Taxonomy" id="4577"/>
    <lineage>
        <taxon>Eukaryota</taxon>
        <taxon>Viridiplantae</taxon>
        <taxon>Streptophyta</taxon>
        <taxon>Embryophyta</taxon>
        <taxon>Tracheophyta</taxon>
        <taxon>Spermatophyta</taxon>
        <taxon>Magnoliopsida</taxon>
        <taxon>Liliopsida</taxon>
        <taxon>Poales</taxon>
        <taxon>Poaceae</taxon>
        <taxon>PACMAD clade</taxon>
        <taxon>Panicoideae</taxon>
        <taxon>Andropogonodae</taxon>
        <taxon>Andropogoneae</taxon>
        <taxon>Tripsacinae</taxon>
        <taxon>Zea</taxon>
    </lineage>
</organism>
<dbReference type="Gramene" id="Zm00001eb161230_T001">
    <property type="protein sequence ID" value="Zm00001eb161230_P001"/>
    <property type="gene ID" value="Zm00001eb161230"/>
</dbReference>
<evidence type="ECO:0000313" key="4">
    <source>
        <dbReference type="EnsemblPlants" id="Zm00001eb161230_P001"/>
    </source>
</evidence>
<sequence length="501" mass="56293">MIPARCCLRFLPPPPFTHAAQPDAAAVCFPPPETSEDRISQLPPDVQRTIVSKLPVKDGVATAVLSSRWRWIWSSIPLVLDDAQLRPAGAYELDDDEDEDEDTEAAEYLSRAVVGDKVSDILRSHPGPFRSVRLTSSPASSLRDWLLTMAEKGVEELVVLNCEWPTALMVLSVELLRCESLKRLHLALCQMPRLAVPGWPGQRRAVRFPNLQQLVLCHAFVPISDIGGFLAGCPALEVLAFVESCGVPQYIDAFCPMLKCLLFWQFKPVKLTVDAPRLERVILWRTNQFFIPPRTRVIIRRAPNLRMIGYLEPKLHVLESGDTVIKEGTRPNPDAMLPSVEILAVKIRFGVREDERTLMSYLRVFPNIRTLHIQSAPGPLHLEDEDAGGAFWIDGIFSSIKCISKIKKFSFYDFYDMGNDSELLFIKSIAQACSSLEHMLIAISASIMEPPSWLKSRLMDAMSEVEWASEASMLDIVTGNHKEWEYGTASDQSLSDPFEYI</sequence>
<evidence type="ECO:0008006" key="7">
    <source>
        <dbReference type="Google" id="ProtNLM"/>
    </source>
</evidence>
<accession>A0A1D6NLB9</accession>
<dbReference type="PaxDb" id="4577-GRMZM2G368767_P01"/>
<dbReference type="Proteomes" id="UP000007305">
    <property type="component" value="Chromosome 3"/>
</dbReference>
<keyword evidence="5" id="KW-1185">Reference proteome</keyword>
<dbReference type="InterPro" id="IPR036047">
    <property type="entry name" value="F-box-like_dom_sf"/>
</dbReference>
<name>A0A1D6NLB9_MAIZE</name>
<reference evidence="3 5" key="1">
    <citation type="submission" date="2015-12" db="EMBL/GenBank/DDBJ databases">
        <title>Update maize B73 reference genome by single molecule sequencing technologies.</title>
        <authorList>
            <consortium name="Maize Genome Sequencing Project"/>
            <person name="Ware D."/>
        </authorList>
    </citation>
    <scope>NUCLEOTIDE SEQUENCE [LARGE SCALE GENOMIC DNA]</scope>
    <source>
        <strain evidence="5">cv. B73</strain>
        <tissue evidence="3">Seedling</tissue>
    </source>
</reference>
<dbReference type="PANTHER" id="PTHR32141">
    <property type="match status" value="1"/>
</dbReference>
<dbReference type="InterPro" id="IPR055302">
    <property type="entry name" value="F-box_dom-containing"/>
</dbReference>
<dbReference type="AlphaFoldDB" id="A0A1D6NLB9"/>
<proteinExistence type="evidence at protein level"/>
<protein>
    <recommendedName>
        <fullName evidence="7">F-box domain-containing protein</fullName>
    </recommendedName>
</protein>
<dbReference type="EMBL" id="CM007649">
    <property type="protein sequence ID" value="ONM41020.1"/>
    <property type="molecule type" value="Genomic_DNA"/>
</dbReference>
<dbReference type="GeneID" id="103651568"/>
<dbReference type="Pfam" id="PF24758">
    <property type="entry name" value="LRR_At5g56370"/>
    <property type="match status" value="1"/>
</dbReference>
<dbReference type="SUPFAM" id="SSF52058">
    <property type="entry name" value="L domain-like"/>
    <property type="match status" value="1"/>
</dbReference>
<dbReference type="RefSeq" id="XP_020406787.1">
    <property type="nucleotide sequence ID" value="XM_020551198.2"/>
</dbReference>
<keyword evidence="6" id="KW-1267">Proteomics identification</keyword>
<dbReference type="InterPro" id="IPR032675">
    <property type="entry name" value="LRR_dom_sf"/>
</dbReference>
<feature type="domain" description="F-box" evidence="1">
    <location>
        <begin position="39"/>
        <end position="75"/>
    </location>
</feature>
<dbReference type="ExpressionAtlas" id="A0A1D6NLB9">
    <property type="expression patterns" value="baseline"/>
</dbReference>
<evidence type="ECO:0000313" key="5">
    <source>
        <dbReference type="Proteomes" id="UP000007305"/>
    </source>
</evidence>
<evidence type="ECO:0000259" key="2">
    <source>
        <dbReference type="Pfam" id="PF24758"/>
    </source>
</evidence>
<dbReference type="OMA" id="NCEWPTA"/>
<dbReference type="PANTHER" id="PTHR32141:SF114">
    <property type="entry name" value="F-BOX DOMAIN-CONTAINING PROTEIN"/>
    <property type="match status" value="1"/>
</dbReference>
<feature type="domain" description="F-box/LRR-repeat protein 15/At3g58940/PEG3-like LRR" evidence="2">
    <location>
        <begin position="142"/>
        <end position="373"/>
    </location>
</feature>
<dbReference type="SUPFAM" id="SSF81383">
    <property type="entry name" value="F-box domain"/>
    <property type="match status" value="1"/>
</dbReference>
<reference evidence="4" key="2">
    <citation type="submission" date="2019-07" db="EMBL/GenBank/DDBJ databases">
        <authorList>
            <person name="Seetharam A."/>
            <person name="Woodhouse M."/>
            <person name="Cannon E."/>
        </authorList>
    </citation>
    <scope>NUCLEOTIDE SEQUENCE [LARGE SCALE GENOMIC DNA]</scope>
    <source>
        <strain evidence="4">cv. B73</strain>
    </source>
</reference>
<dbReference type="Gene3D" id="3.80.10.10">
    <property type="entry name" value="Ribonuclease Inhibitor"/>
    <property type="match status" value="1"/>
</dbReference>
<dbReference type="Pfam" id="PF00646">
    <property type="entry name" value="F-box"/>
    <property type="match status" value="1"/>
</dbReference>
<reference evidence="4" key="3">
    <citation type="submission" date="2021-05" db="UniProtKB">
        <authorList>
            <consortium name="EnsemblPlants"/>
        </authorList>
    </citation>
    <scope>IDENTIFICATION</scope>
    <source>
        <strain evidence="4">cv. B73</strain>
    </source>
</reference>
<dbReference type="OrthoDB" id="673726at2759"/>
<dbReference type="InterPro" id="IPR001810">
    <property type="entry name" value="F-box_dom"/>
</dbReference>
<evidence type="ECO:0000313" key="3">
    <source>
        <dbReference type="EMBL" id="ONM41020.1"/>
    </source>
</evidence>
<dbReference type="EnsemblPlants" id="Zm00001eb161230_T001">
    <property type="protein sequence ID" value="Zm00001eb161230_P001"/>
    <property type="gene ID" value="Zm00001eb161230"/>
</dbReference>
<dbReference type="InterPro" id="IPR055411">
    <property type="entry name" value="LRR_FXL15/At3g58940/PEG3-like"/>
</dbReference>
<evidence type="ECO:0007829" key="6">
    <source>
        <dbReference type="PeptideAtlas" id="A0A1D6NLB9"/>
    </source>
</evidence>
<gene>
    <name evidence="4" type="primary">LOC103651568</name>
    <name evidence="3" type="ORF">ZEAMMB73_Zm00001d044386</name>
</gene>
<evidence type="ECO:0000259" key="1">
    <source>
        <dbReference type="Pfam" id="PF00646"/>
    </source>
</evidence>